<evidence type="ECO:0000313" key="2">
    <source>
        <dbReference type="EMBL" id="SFM74698.1"/>
    </source>
</evidence>
<sequence length="156" mass="17219">MADRAADLPERTANPHMMSMSHNAFSVSPGHPARPVESPPGAWRTLPFEGHFDLVYEDANGAWSNRSLSARELKLGPGRTLLGGIDARRGGYRGFRVDRIRRLTDGATGERIETGILDRLLGRAEAQRRADAVRIRRQTQARRRAQLSDAAATPPL</sequence>
<dbReference type="EMBL" id="FOTK01000052">
    <property type="protein sequence ID" value="SFM74698.1"/>
    <property type="molecule type" value="Genomic_DNA"/>
</dbReference>
<feature type="region of interest" description="Disordered" evidence="1">
    <location>
        <begin position="132"/>
        <end position="156"/>
    </location>
</feature>
<name>A0A1I4TD32_9HYPH</name>
<reference evidence="3" key="1">
    <citation type="submission" date="2016-10" db="EMBL/GenBank/DDBJ databases">
        <authorList>
            <person name="Varghese N."/>
            <person name="Submissions S."/>
        </authorList>
    </citation>
    <scope>NUCLEOTIDE SEQUENCE [LARGE SCALE GENOMIC DNA]</scope>
    <source>
        <strain evidence="3">BL36</strain>
    </source>
</reference>
<keyword evidence="3" id="KW-1185">Reference proteome</keyword>
<accession>A0A1I4TD32</accession>
<dbReference type="STRING" id="582667.SAMN05192568_105217"/>
<evidence type="ECO:0000313" key="3">
    <source>
        <dbReference type="Proteomes" id="UP000199048"/>
    </source>
</evidence>
<organism evidence="2 3">
    <name type="scientific">Methylobacterium pseudosasicola</name>
    <dbReference type="NCBI Taxonomy" id="582667"/>
    <lineage>
        <taxon>Bacteria</taxon>
        <taxon>Pseudomonadati</taxon>
        <taxon>Pseudomonadota</taxon>
        <taxon>Alphaproteobacteria</taxon>
        <taxon>Hyphomicrobiales</taxon>
        <taxon>Methylobacteriaceae</taxon>
        <taxon>Methylobacterium</taxon>
    </lineage>
</organism>
<proteinExistence type="predicted"/>
<gene>
    <name evidence="2" type="ORF">SAMN05192568_105217</name>
</gene>
<dbReference type="AlphaFoldDB" id="A0A1I4TD32"/>
<evidence type="ECO:0000256" key="1">
    <source>
        <dbReference type="SAM" id="MobiDB-lite"/>
    </source>
</evidence>
<protein>
    <submittedName>
        <fullName evidence="2">Uncharacterized protein</fullName>
    </submittedName>
</protein>
<feature type="compositionally biased region" description="Basic residues" evidence="1">
    <location>
        <begin position="135"/>
        <end position="145"/>
    </location>
</feature>
<dbReference type="Proteomes" id="UP000199048">
    <property type="component" value="Unassembled WGS sequence"/>
</dbReference>